<dbReference type="GO" id="GO:0031201">
    <property type="term" value="C:SNARE complex"/>
    <property type="evidence" value="ECO:0007669"/>
    <property type="project" value="TreeGrafter"/>
</dbReference>
<organism evidence="12">
    <name type="scientific">Noctiluca scintillans</name>
    <name type="common">Sea sparkle</name>
    <name type="synonym">Red tide dinoflagellate</name>
    <dbReference type="NCBI Taxonomy" id="2966"/>
    <lineage>
        <taxon>Eukaryota</taxon>
        <taxon>Sar</taxon>
        <taxon>Alveolata</taxon>
        <taxon>Dinophyceae</taxon>
        <taxon>Noctilucales</taxon>
        <taxon>Noctilucaceae</taxon>
        <taxon>Noctiluca</taxon>
    </lineage>
</organism>
<dbReference type="GO" id="GO:0006906">
    <property type="term" value="P:vesicle fusion"/>
    <property type="evidence" value="ECO:0007669"/>
    <property type="project" value="TreeGrafter"/>
</dbReference>
<dbReference type="GO" id="GO:0006886">
    <property type="term" value="P:intracellular protein transport"/>
    <property type="evidence" value="ECO:0007669"/>
    <property type="project" value="InterPro"/>
</dbReference>
<keyword evidence="3" id="KW-0813">Transport</keyword>
<evidence type="ECO:0000256" key="2">
    <source>
        <dbReference type="ARBA" id="ARBA00009063"/>
    </source>
</evidence>
<dbReference type="InterPro" id="IPR010989">
    <property type="entry name" value="SNARE"/>
</dbReference>
<dbReference type="GO" id="GO:0000139">
    <property type="term" value="C:Golgi membrane"/>
    <property type="evidence" value="ECO:0007669"/>
    <property type="project" value="UniProtKB-SubCell"/>
</dbReference>
<dbReference type="Gene3D" id="1.20.58.70">
    <property type="match status" value="1"/>
</dbReference>
<keyword evidence="6 10" id="KW-1133">Transmembrane helix</keyword>
<proteinExistence type="inferred from homology"/>
<keyword evidence="8" id="KW-0175">Coiled coil</keyword>
<dbReference type="InterPro" id="IPR006012">
    <property type="entry name" value="Syntaxin/epimorphin_CS"/>
</dbReference>
<dbReference type="InterPro" id="IPR000727">
    <property type="entry name" value="T_SNARE_dom"/>
</dbReference>
<dbReference type="AlphaFoldDB" id="A0A7S1FCF5"/>
<evidence type="ECO:0000256" key="1">
    <source>
        <dbReference type="ARBA" id="ARBA00004409"/>
    </source>
</evidence>
<dbReference type="PANTHER" id="PTHR19957:SF83">
    <property type="entry name" value="SYNTAXIN-16"/>
    <property type="match status" value="1"/>
</dbReference>
<keyword evidence="9 10" id="KW-0472">Membrane</keyword>
<sequence>MVGPPPISRNLTPIYVRYRNERRGGSRARGGALLLGNDGQRLLGGDPDPLAPDVTIEMTSLPPQWMESAEECREDIKKIRDKLVQLTKYQQRRLLKVFGDDEAPDKEVETVTNQISVLVRKCEQNIGQVKTRGAKNGVSSEDSDLRQNMQRSLATQLQQLSQQFRASQKEYLNDIRKRQRGSVWDASSSSGGGRAAIGGSPVDMGFSDMQLLELTDMEDNASQRSDEICQIASSITDLHTIFKELAVLVIDQGSILDRIDYNIEQVVEQSKAANVQLTKAEKSQKSNRATKCMLCLVLVNVILILILVVKARH</sequence>
<dbReference type="PROSITE" id="PS00914">
    <property type="entry name" value="SYNTAXIN"/>
    <property type="match status" value="1"/>
</dbReference>
<reference evidence="12" key="1">
    <citation type="submission" date="2021-01" db="EMBL/GenBank/DDBJ databases">
        <authorList>
            <person name="Corre E."/>
            <person name="Pelletier E."/>
            <person name="Niang G."/>
            <person name="Scheremetjew M."/>
            <person name="Finn R."/>
            <person name="Kale V."/>
            <person name="Holt S."/>
            <person name="Cochrane G."/>
            <person name="Meng A."/>
            <person name="Brown T."/>
            <person name="Cohen L."/>
        </authorList>
    </citation>
    <scope>NUCLEOTIDE SEQUENCE</scope>
</reference>
<feature type="domain" description="T-SNARE coiled-coil homology" evidence="11">
    <location>
        <begin position="218"/>
        <end position="280"/>
    </location>
</feature>
<dbReference type="EMBL" id="HBFQ01047762">
    <property type="protein sequence ID" value="CAD8859715.1"/>
    <property type="molecule type" value="Transcribed_RNA"/>
</dbReference>
<dbReference type="SMART" id="SM00397">
    <property type="entry name" value="t_SNARE"/>
    <property type="match status" value="1"/>
</dbReference>
<evidence type="ECO:0000256" key="7">
    <source>
        <dbReference type="ARBA" id="ARBA00023034"/>
    </source>
</evidence>
<dbReference type="Pfam" id="PF05739">
    <property type="entry name" value="SNARE"/>
    <property type="match status" value="1"/>
</dbReference>
<evidence type="ECO:0000256" key="5">
    <source>
        <dbReference type="ARBA" id="ARBA00022927"/>
    </source>
</evidence>
<keyword evidence="4 10" id="KW-0812">Transmembrane</keyword>
<dbReference type="PANTHER" id="PTHR19957">
    <property type="entry name" value="SYNTAXIN"/>
    <property type="match status" value="1"/>
</dbReference>
<evidence type="ECO:0000256" key="4">
    <source>
        <dbReference type="ARBA" id="ARBA00022692"/>
    </source>
</evidence>
<accession>A0A7S1FCF5</accession>
<evidence type="ECO:0000313" key="12">
    <source>
        <dbReference type="EMBL" id="CAD8859715.1"/>
    </source>
</evidence>
<evidence type="ECO:0000256" key="3">
    <source>
        <dbReference type="ARBA" id="ARBA00022448"/>
    </source>
</evidence>
<evidence type="ECO:0000256" key="9">
    <source>
        <dbReference type="ARBA" id="ARBA00023136"/>
    </source>
</evidence>
<evidence type="ECO:0000256" key="8">
    <source>
        <dbReference type="ARBA" id="ARBA00023054"/>
    </source>
</evidence>
<evidence type="ECO:0000259" key="11">
    <source>
        <dbReference type="PROSITE" id="PS50192"/>
    </source>
</evidence>
<keyword evidence="5" id="KW-0653">Protein transport</keyword>
<dbReference type="CDD" id="cd15845">
    <property type="entry name" value="SNARE_syntaxin16"/>
    <property type="match status" value="1"/>
</dbReference>
<dbReference type="GO" id="GO:0000149">
    <property type="term" value="F:SNARE binding"/>
    <property type="evidence" value="ECO:0007669"/>
    <property type="project" value="TreeGrafter"/>
</dbReference>
<dbReference type="SUPFAM" id="SSF47661">
    <property type="entry name" value="t-snare proteins"/>
    <property type="match status" value="1"/>
</dbReference>
<protein>
    <recommendedName>
        <fullName evidence="11">t-SNARE coiled-coil homology domain-containing protein</fullName>
    </recommendedName>
</protein>
<keyword evidence="7" id="KW-0333">Golgi apparatus</keyword>
<evidence type="ECO:0000256" key="10">
    <source>
        <dbReference type="SAM" id="Phobius"/>
    </source>
</evidence>
<dbReference type="GO" id="GO:0005484">
    <property type="term" value="F:SNAP receptor activity"/>
    <property type="evidence" value="ECO:0007669"/>
    <property type="project" value="InterPro"/>
</dbReference>
<gene>
    <name evidence="12" type="ORF">NSCI0253_LOCUS34069</name>
</gene>
<dbReference type="GO" id="GO:0048278">
    <property type="term" value="P:vesicle docking"/>
    <property type="evidence" value="ECO:0007669"/>
    <property type="project" value="TreeGrafter"/>
</dbReference>
<dbReference type="InterPro" id="IPR045242">
    <property type="entry name" value="Syntaxin"/>
</dbReference>
<feature type="transmembrane region" description="Helical" evidence="10">
    <location>
        <begin position="292"/>
        <end position="311"/>
    </location>
</feature>
<comment type="similarity">
    <text evidence="2">Belongs to the syntaxin family.</text>
</comment>
<comment type="subcellular location">
    <subcellularLocation>
        <location evidence="1">Golgi apparatus membrane</location>
        <topology evidence="1">Single-pass type IV membrane protein</topology>
    </subcellularLocation>
</comment>
<dbReference type="PROSITE" id="PS50192">
    <property type="entry name" value="T_SNARE"/>
    <property type="match status" value="1"/>
</dbReference>
<evidence type="ECO:0000256" key="6">
    <source>
        <dbReference type="ARBA" id="ARBA00022989"/>
    </source>
</evidence>
<name>A0A7S1FCF5_NOCSC</name>